<comment type="caution">
    <text evidence="1">The sequence shown here is derived from an EMBL/GenBank/DDBJ whole genome shotgun (WGS) entry which is preliminary data.</text>
</comment>
<accession>A0ABT5FI82</accession>
<reference evidence="1 2" key="1">
    <citation type="submission" date="2023-01" db="EMBL/GenBank/DDBJ databases">
        <title>Psychrosphaera sp. nov., isolated from marine algae.</title>
        <authorList>
            <person name="Bayburt H."/>
            <person name="Choi B.J."/>
            <person name="Kim J.M."/>
            <person name="Choi D.G."/>
            <person name="Jeon C.O."/>
        </authorList>
    </citation>
    <scope>NUCLEOTIDE SEQUENCE [LARGE SCALE GENOMIC DNA]</scope>
    <source>
        <strain evidence="1 2">G1-22</strain>
    </source>
</reference>
<organism evidence="1 2">
    <name type="scientific">Psychrosphaera algicola</name>
    <dbReference type="NCBI Taxonomy" id="3023714"/>
    <lineage>
        <taxon>Bacteria</taxon>
        <taxon>Pseudomonadati</taxon>
        <taxon>Pseudomonadota</taxon>
        <taxon>Gammaproteobacteria</taxon>
        <taxon>Alteromonadales</taxon>
        <taxon>Pseudoalteromonadaceae</taxon>
        <taxon>Psychrosphaera</taxon>
    </lineage>
</organism>
<keyword evidence="2" id="KW-1185">Reference proteome</keyword>
<dbReference type="EMBL" id="JAQOMS010000002">
    <property type="protein sequence ID" value="MDC2890915.1"/>
    <property type="molecule type" value="Genomic_DNA"/>
</dbReference>
<evidence type="ECO:0000313" key="2">
    <source>
        <dbReference type="Proteomes" id="UP001528411"/>
    </source>
</evidence>
<sequence>MFKLIMNKNNELSQFLRPIIFIIITLNSWSTNAAQNQHVALWLGLDTYHVDRTNDNATNENNKITSIFYNRWFISTFINSYNKRSYLLGYQIWYNQMPFFDSNIEISYGVSIAAATGYGRNLATNIDGIVTLGVSPFVGAEYDVNQDWTIGGDLLYIPTDNGGVLTSGLKLRYRF</sequence>
<dbReference type="Proteomes" id="UP001528411">
    <property type="component" value="Unassembled WGS sequence"/>
</dbReference>
<protein>
    <recommendedName>
        <fullName evidence="3">DUF3575 domain-containing protein</fullName>
    </recommendedName>
</protein>
<proteinExistence type="predicted"/>
<name>A0ABT5FI82_9GAMM</name>
<gene>
    <name evidence="1" type="ORF">PN838_21960</name>
</gene>
<evidence type="ECO:0000313" key="1">
    <source>
        <dbReference type="EMBL" id="MDC2890915.1"/>
    </source>
</evidence>
<dbReference type="RefSeq" id="WP_272181978.1">
    <property type="nucleotide sequence ID" value="NZ_JAQOMS010000002.1"/>
</dbReference>
<evidence type="ECO:0008006" key="3">
    <source>
        <dbReference type="Google" id="ProtNLM"/>
    </source>
</evidence>